<keyword evidence="1" id="KW-0472">Membrane</keyword>
<keyword evidence="3" id="KW-1185">Reference proteome</keyword>
<keyword evidence="1" id="KW-0812">Transmembrane</keyword>
<dbReference type="HOGENOM" id="CLU_1569221_0_0_9"/>
<dbReference type="RefSeq" id="WP_015616304.1">
    <property type="nucleotide sequence ID" value="NC_021182.1"/>
</dbReference>
<name>R4K8L2_CLOPA</name>
<evidence type="ECO:0000256" key="1">
    <source>
        <dbReference type="SAM" id="Phobius"/>
    </source>
</evidence>
<dbReference type="EMBL" id="CP003261">
    <property type="protein sequence ID" value="AGK98016.1"/>
    <property type="molecule type" value="Genomic_DNA"/>
</dbReference>
<feature type="transmembrane region" description="Helical" evidence="1">
    <location>
        <begin position="49"/>
        <end position="71"/>
    </location>
</feature>
<dbReference type="PATRIC" id="fig|86416.3.peg.3193"/>
<accession>R4K8L2</accession>
<organism evidence="2 3">
    <name type="scientific">Clostridium pasteurianum BC1</name>
    <dbReference type="NCBI Taxonomy" id="86416"/>
    <lineage>
        <taxon>Bacteria</taxon>
        <taxon>Bacillati</taxon>
        <taxon>Bacillota</taxon>
        <taxon>Clostridia</taxon>
        <taxon>Eubacteriales</taxon>
        <taxon>Clostridiaceae</taxon>
        <taxon>Clostridium</taxon>
    </lineage>
</organism>
<keyword evidence="1" id="KW-1133">Transmembrane helix</keyword>
<proteinExistence type="predicted"/>
<gene>
    <name evidence="2" type="ORF">Clopa_3204</name>
</gene>
<dbReference type="KEGG" id="cpas:Clopa_3204"/>
<feature type="transmembrane region" description="Helical" evidence="1">
    <location>
        <begin position="12"/>
        <end position="29"/>
    </location>
</feature>
<dbReference type="AlphaFoldDB" id="R4K8L2"/>
<feature type="transmembrane region" description="Helical" evidence="1">
    <location>
        <begin position="91"/>
        <end position="115"/>
    </location>
</feature>
<feature type="transmembrane region" description="Helical" evidence="1">
    <location>
        <begin position="121"/>
        <end position="140"/>
    </location>
</feature>
<protein>
    <submittedName>
        <fullName evidence="2">Uncharacterized protein</fullName>
    </submittedName>
</protein>
<evidence type="ECO:0000313" key="2">
    <source>
        <dbReference type="EMBL" id="AGK98016.1"/>
    </source>
</evidence>
<sequence>MKLKWWCKNLILYSILIIIFVILFNRFGIINKINRYINFETTLLKFQDLLSITITVLAVFVGAIITVATVLISMCDRRIIRLITKNDKAAYLISCIKISISTGLAIIMLLAIIYARLDFNIYIARLILLYIVGYLMLIFISKSKLLIHVVLSILNESFKGYENFIDHGDFKKPKK</sequence>
<dbReference type="OrthoDB" id="1958000at2"/>
<evidence type="ECO:0000313" key="3">
    <source>
        <dbReference type="Proteomes" id="UP000013523"/>
    </source>
</evidence>
<dbReference type="Proteomes" id="UP000013523">
    <property type="component" value="Chromosome"/>
</dbReference>
<reference evidence="2 3" key="1">
    <citation type="submission" date="2012-01" db="EMBL/GenBank/DDBJ databases">
        <title>Complete sequence of chromosome of Clostridium pasteurianum BC1.</title>
        <authorList>
            <consortium name="US DOE Joint Genome Institute"/>
            <person name="Lucas S."/>
            <person name="Han J."/>
            <person name="Lapidus A."/>
            <person name="Cheng J.-F."/>
            <person name="Goodwin L."/>
            <person name="Pitluck S."/>
            <person name="Peters L."/>
            <person name="Mikhailova N."/>
            <person name="Teshima H."/>
            <person name="Detter J.C."/>
            <person name="Han C."/>
            <person name="Tapia R."/>
            <person name="Land M."/>
            <person name="Hauser L."/>
            <person name="Kyrpides N."/>
            <person name="Ivanova N."/>
            <person name="Pagani I."/>
            <person name="Dunn J."/>
            <person name="Taghavi S."/>
            <person name="Francis A."/>
            <person name="van der Lelie D."/>
            <person name="Woyke T."/>
        </authorList>
    </citation>
    <scope>NUCLEOTIDE SEQUENCE [LARGE SCALE GENOMIC DNA]</scope>
    <source>
        <strain evidence="2 3">BC1</strain>
    </source>
</reference>